<dbReference type="EMBL" id="LCTV02000014">
    <property type="protein sequence ID" value="PRQ70892.1"/>
    <property type="molecule type" value="Genomic_DNA"/>
</dbReference>
<protein>
    <submittedName>
        <fullName evidence="2 3">Peptidase C14, caspase catalytic subunit p20</fullName>
    </submittedName>
</protein>
<feature type="region of interest" description="Disordered" evidence="1">
    <location>
        <begin position="111"/>
        <end position="192"/>
    </location>
</feature>
<dbReference type="AlphaFoldDB" id="A0A0K3CQW7"/>
<evidence type="ECO:0000313" key="3">
    <source>
        <dbReference type="EMBL" id="PRQ70892.1"/>
    </source>
</evidence>
<evidence type="ECO:0000313" key="4">
    <source>
        <dbReference type="Proteomes" id="UP000199069"/>
    </source>
</evidence>
<evidence type="ECO:0000313" key="2">
    <source>
        <dbReference type="EMBL" id="CTR10855.1"/>
    </source>
</evidence>
<sequence length="205" mass="23502">MSSGSNFWKNFLNWSSVTIGNFDEKEANDCVRWLSNTESLHTAQAVNHRIKESALFLPSCFVRWSVSLTNAIASRRTVNHLLEYCHVLTDKQVRRLNAKIATLEAEYEDLQYQEARNPPAQHRTSEDDQRPYVRNATDPLEPRAPTPPPKDDKYTGSQPSSPESPRSTRKMPWFKKKSQTYSLAKGAAGEGGYRRAKRYFGEEYV</sequence>
<accession>A0A0K3CQW7</accession>
<dbReference type="Proteomes" id="UP000239560">
    <property type="component" value="Unassembled WGS sequence"/>
</dbReference>
<proteinExistence type="predicted"/>
<keyword evidence="4" id="KW-1185">Reference proteome</keyword>
<evidence type="ECO:0000256" key="1">
    <source>
        <dbReference type="SAM" id="MobiDB-lite"/>
    </source>
</evidence>
<organism evidence="2 4">
    <name type="scientific">Rhodotorula toruloides</name>
    <name type="common">Yeast</name>
    <name type="synonym">Rhodosporidium toruloides</name>
    <dbReference type="NCBI Taxonomy" id="5286"/>
    <lineage>
        <taxon>Eukaryota</taxon>
        <taxon>Fungi</taxon>
        <taxon>Dikarya</taxon>
        <taxon>Basidiomycota</taxon>
        <taxon>Pucciniomycotina</taxon>
        <taxon>Microbotryomycetes</taxon>
        <taxon>Sporidiobolales</taxon>
        <taxon>Sporidiobolaceae</taxon>
        <taxon>Rhodotorula</taxon>
    </lineage>
</organism>
<feature type="compositionally biased region" description="Basic residues" evidence="1">
    <location>
        <begin position="167"/>
        <end position="178"/>
    </location>
</feature>
<evidence type="ECO:0000313" key="5">
    <source>
        <dbReference type="Proteomes" id="UP000239560"/>
    </source>
</evidence>
<gene>
    <name evidence="2" type="primary">FGENESH: predicted gene_14.266</name>
    <name evidence="3" type="ORF">AAT19DRAFT_11049</name>
    <name evidence="2" type="ORF">BN2166_0067160</name>
</gene>
<dbReference type="Proteomes" id="UP000199069">
    <property type="component" value="Unassembled WGS sequence"/>
</dbReference>
<reference evidence="3 5" key="2">
    <citation type="journal article" date="2018" name="Elife">
        <title>Functional genomics of lipid metabolism in the oleaginous yeast Rhodosporidium toruloides.</title>
        <authorList>
            <person name="Coradetti S.T."/>
            <person name="Pinel D."/>
            <person name="Geiselman G."/>
            <person name="Ito M."/>
            <person name="Mondo S."/>
            <person name="Reilly M.C."/>
            <person name="Cheng Y.F."/>
            <person name="Bauer S."/>
            <person name="Grigoriev I."/>
            <person name="Gladden J.M."/>
            <person name="Simmons B.A."/>
            <person name="Brem R."/>
            <person name="Arkin A.P."/>
            <person name="Skerker J.M."/>
        </authorList>
    </citation>
    <scope>NUCLEOTIDE SEQUENCE [LARGE SCALE GENOMIC DNA]</scope>
    <source>
        <strain evidence="3 5">NBRC 0880</strain>
    </source>
</reference>
<name>A0A0K3CQW7_RHOTO</name>
<dbReference type="OrthoDB" id="2519716at2759"/>
<feature type="compositionally biased region" description="Polar residues" evidence="1">
    <location>
        <begin position="155"/>
        <end position="165"/>
    </location>
</feature>
<reference evidence="2 4" key="1">
    <citation type="submission" date="2015-07" db="EMBL/GenBank/DDBJ databases">
        <authorList>
            <person name="Cajimat M.N.B."/>
            <person name="Milazzo M.L."/>
            <person name="Fulhorst C.F."/>
        </authorList>
    </citation>
    <scope>NUCLEOTIDE SEQUENCE [LARGE SCALE GENOMIC DNA]</scope>
    <source>
        <strain evidence="2">Single colony</strain>
    </source>
</reference>
<dbReference type="EMBL" id="CWKI01000014">
    <property type="protein sequence ID" value="CTR10855.1"/>
    <property type="molecule type" value="Genomic_DNA"/>
</dbReference>